<comment type="subcellular location">
    <subcellularLocation>
        <location evidence="1">Cell membrane</location>
        <topology evidence="1">Multi-pass membrane protein</topology>
    </subcellularLocation>
</comment>
<feature type="domain" description="MacB-like periplasmic core" evidence="8">
    <location>
        <begin position="20"/>
        <end position="281"/>
    </location>
</feature>
<dbReference type="PANTHER" id="PTHR30572:SF18">
    <property type="entry name" value="ABC-TYPE MACROLIDE FAMILY EXPORT SYSTEM PERMEASE COMPONENT 2"/>
    <property type="match status" value="1"/>
</dbReference>
<evidence type="ECO:0000259" key="7">
    <source>
        <dbReference type="Pfam" id="PF02687"/>
    </source>
</evidence>
<proteinExistence type="predicted"/>
<keyword evidence="5 6" id="KW-0472">Membrane</keyword>
<sequence>MSKYYLRLAWISLYKSPILSALMILIIAIGIATSMVAYTVTDKISKHPIEHKADTILRLYLSSWNLDQPYKEHQGKEEAPNRISYRDAVNLTKVHQESDLVNAQTLVAEHKAQTRTASQTTTQAKMRFMYTVNNTFFSMFDSPFLYGAPWSDEADVKGKFTIVISKVLNDELFNGQNSVGKHIILDDHVFTISGVLDTWAPVPKFFGYASFAFQRPHDLYIPFTTRVNAGLYSRNAFTYQCPQYPEEATFELILNSECVWSSMWVELNQGEDRQAYHDLINRYDAQQKQLGRFPRALPSYTRTIEEYFVVEGVVPEYTGIARWIAFAFLVVCLLNCMSLLINKFHNKKGEIGLRRAIGASKQDIAFQFASETALLGLLGGIAGLVLAQLGLSGAQQAFSFLNDSIMQMDNFTLAMTLLFSIGLTCLFGLWPVYNAMHVQPSSQLKNL</sequence>
<keyword evidence="10" id="KW-1185">Reference proteome</keyword>
<evidence type="ECO:0000313" key="10">
    <source>
        <dbReference type="Proteomes" id="UP000586305"/>
    </source>
</evidence>
<evidence type="ECO:0000256" key="6">
    <source>
        <dbReference type="SAM" id="Phobius"/>
    </source>
</evidence>
<evidence type="ECO:0000256" key="5">
    <source>
        <dbReference type="ARBA" id="ARBA00023136"/>
    </source>
</evidence>
<dbReference type="Pfam" id="PF02687">
    <property type="entry name" value="FtsX"/>
    <property type="match status" value="1"/>
</dbReference>
<reference evidence="9 10" key="1">
    <citation type="submission" date="2020-04" db="EMBL/GenBank/DDBJ databases">
        <title>Pseudoalteromonas caenipelagi sp. nov., isolated from a tidal flat.</title>
        <authorList>
            <person name="Park S."/>
            <person name="Yoon J.-H."/>
        </authorList>
    </citation>
    <scope>NUCLEOTIDE SEQUENCE [LARGE SCALE GENOMIC DNA]</scope>
    <source>
        <strain evidence="9 10">JBTF-M23</strain>
    </source>
</reference>
<gene>
    <name evidence="9" type="ORF">HG263_10755</name>
</gene>
<keyword evidence="3 6" id="KW-0812">Transmembrane</keyword>
<feature type="transmembrane region" description="Helical" evidence="6">
    <location>
        <begin position="411"/>
        <end position="433"/>
    </location>
</feature>
<dbReference type="PANTHER" id="PTHR30572">
    <property type="entry name" value="MEMBRANE COMPONENT OF TRANSPORTER-RELATED"/>
    <property type="match status" value="1"/>
</dbReference>
<dbReference type="EMBL" id="JABBPG010000003">
    <property type="protein sequence ID" value="NOU51012.1"/>
    <property type="molecule type" value="Genomic_DNA"/>
</dbReference>
<feature type="transmembrane region" description="Helical" evidence="6">
    <location>
        <begin position="365"/>
        <end position="391"/>
    </location>
</feature>
<feature type="transmembrane region" description="Helical" evidence="6">
    <location>
        <begin position="21"/>
        <end position="40"/>
    </location>
</feature>
<dbReference type="AlphaFoldDB" id="A0A849VCB0"/>
<dbReference type="InterPro" id="IPR025857">
    <property type="entry name" value="MacB_PCD"/>
</dbReference>
<dbReference type="GO" id="GO:0005886">
    <property type="term" value="C:plasma membrane"/>
    <property type="evidence" value="ECO:0007669"/>
    <property type="project" value="UniProtKB-SubCell"/>
</dbReference>
<dbReference type="InterPro" id="IPR003838">
    <property type="entry name" value="ABC3_permease_C"/>
</dbReference>
<evidence type="ECO:0000313" key="9">
    <source>
        <dbReference type="EMBL" id="NOU51012.1"/>
    </source>
</evidence>
<evidence type="ECO:0000256" key="1">
    <source>
        <dbReference type="ARBA" id="ARBA00004651"/>
    </source>
</evidence>
<evidence type="ECO:0000256" key="2">
    <source>
        <dbReference type="ARBA" id="ARBA00022475"/>
    </source>
</evidence>
<evidence type="ECO:0000256" key="3">
    <source>
        <dbReference type="ARBA" id="ARBA00022692"/>
    </source>
</evidence>
<protein>
    <submittedName>
        <fullName evidence="9">ABC transporter permease</fullName>
    </submittedName>
</protein>
<dbReference type="RefSeq" id="WP_171626069.1">
    <property type="nucleotide sequence ID" value="NZ_JABBPG010000003.1"/>
</dbReference>
<comment type="caution">
    <text evidence="9">The sequence shown here is derived from an EMBL/GenBank/DDBJ whole genome shotgun (WGS) entry which is preliminary data.</text>
</comment>
<dbReference type="Proteomes" id="UP000586305">
    <property type="component" value="Unassembled WGS sequence"/>
</dbReference>
<dbReference type="GO" id="GO:0022857">
    <property type="term" value="F:transmembrane transporter activity"/>
    <property type="evidence" value="ECO:0007669"/>
    <property type="project" value="TreeGrafter"/>
</dbReference>
<organism evidence="9 10">
    <name type="scientific">Pseudoalteromonas caenipelagi</name>
    <dbReference type="NCBI Taxonomy" id="2726988"/>
    <lineage>
        <taxon>Bacteria</taxon>
        <taxon>Pseudomonadati</taxon>
        <taxon>Pseudomonadota</taxon>
        <taxon>Gammaproteobacteria</taxon>
        <taxon>Alteromonadales</taxon>
        <taxon>Pseudoalteromonadaceae</taxon>
        <taxon>Pseudoalteromonas</taxon>
    </lineage>
</organism>
<keyword evidence="2" id="KW-1003">Cell membrane</keyword>
<dbReference type="InterPro" id="IPR050250">
    <property type="entry name" value="Macrolide_Exporter_MacB"/>
</dbReference>
<feature type="domain" description="ABC3 transporter permease C-terminal" evidence="7">
    <location>
        <begin position="324"/>
        <end position="440"/>
    </location>
</feature>
<keyword evidence="4 6" id="KW-1133">Transmembrane helix</keyword>
<evidence type="ECO:0000259" key="8">
    <source>
        <dbReference type="Pfam" id="PF12704"/>
    </source>
</evidence>
<dbReference type="Pfam" id="PF12704">
    <property type="entry name" value="MacB_PCD"/>
    <property type="match status" value="1"/>
</dbReference>
<accession>A0A849VCB0</accession>
<evidence type="ECO:0000256" key="4">
    <source>
        <dbReference type="ARBA" id="ARBA00022989"/>
    </source>
</evidence>
<name>A0A849VCB0_9GAMM</name>
<feature type="transmembrane region" description="Helical" evidence="6">
    <location>
        <begin position="323"/>
        <end position="344"/>
    </location>
</feature>